<organism evidence="2 3">
    <name type="scientific">Sphingomonas naphthae</name>
    <dbReference type="NCBI Taxonomy" id="1813468"/>
    <lineage>
        <taxon>Bacteria</taxon>
        <taxon>Pseudomonadati</taxon>
        <taxon>Pseudomonadota</taxon>
        <taxon>Alphaproteobacteria</taxon>
        <taxon>Sphingomonadales</taxon>
        <taxon>Sphingomonadaceae</taxon>
        <taxon>Sphingomonas</taxon>
    </lineage>
</organism>
<protein>
    <submittedName>
        <fullName evidence="2">DUF4386 domain-containing protein</fullName>
    </submittedName>
</protein>
<name>A0ABY7TN59_9SPHN</name>
<dbReference type="RefSeq" id="WP_273688399.1">
    <property type="nucleotide sequence ID" value="NZ_CP117411.1"/>
</dbReference>
<keyword evidence="1" id="KW-0812">Transmembrane</keyword>
<accession>A0ABY7TN59</accession>
<gene>
    <name evidence="2" type="ORF">PQ455_00995</name>
</gene>
<dbReference type="EMBL" id="CP117411">
    <property type="protein sequence ID" value="WCT73840.1"/>
    <property type="molecule type" value="Genomic_DNA"/>
</dbReference>
<feature type="transmembrane region" description="Helical" evidence="1">
    <location>
        <begin position="84"/>
        <end position="106"/>
    </location>
</feature>
<reference evidence="2 3" key="1">
    <citation type="submission" date="2023-02" db="EMBL/GenBank/DDBJ databases">
        <title>Genome sequence of Sphingomonas naphthae.</title>
        <authorList>
            <person name="Kim S."/>
            <person name="Heo J."/>
            <person name="Kwon S.-W."/>
        </authorList>
    </citation>
    <scope>NUCLEOTIDE SEQUENCE [LARGE SCALE GENOMIC DNA]</scope>
    <source>
        <strain evidence="2 3">KACC 18716</strain>
    </source>
</reference>
<dbReference type="Pfam" id="PF14329">
    <property type="entry name" value="DUF4386"/>
    <property type="match status" value="1"/>
</dbReference>
<dbReference type="InterPro" id="IPR025495">
    <property type="entry name" value="DUF4386"/>
</dbReference>
<feature type="transmembrane region" description="Helical" evidence="1">
    <location>
        <begin position="133"/>
        <end position="153"/>
    </location>
</feature>
<feature type="transmembrane region" description="Helical" evidence="1">
    <location>
        <begin position="165"/>
        <end position="186"/>
    </location>
</feature>
<evidence type="ECO:0000313" key="2">
    <source>
        <dbReference type="EMBL" id="WCT73840.1"/>
    </source>
</evidence>
<feature type="transmembrane region" description="Helical" evidence="1">
    <location>
        <begin position="192"/>
        <end position="212"/>
    </location>
</feature>
<dbReference type="Proteomes" id="UP001220395">
    <property type="component" value="Chromosome"/>
</dbReference>
<feature type="transmembrane region" description="Helical" evidence="1">
    <location>
        <begin position="49"/>
        <end position="72"/>
    </location>
</feature>
<evidence type="ECO:0000256" key="1">
    <source>
        <dbReference type="SAM" id="Phobius"/>
    </source>
</evidence>
<proteinExistence type="predicted"/>
<sequence length="215" mass="22635">MQTSPAQARLAGAFYLGTIVAGLFAELAVRARFRAAGDLLAAIARQPLLYRAGEVADLVMLCCYIVVTGLLYRLFVPAGRTVSLIAAGFSLVGIAVLAVAGLLHLAPLALAADPAALDVNAVARLTLDLHGDLYGISLVFFGVYCTLIGWLAFRSALLPRAAGVLMALGGLTHVITKALWLLAPAVAVPRPILMLPLLGEAVLALWLLVFAIRRR</sequence>
<keyword evidence="1" id="KW-1133">Transmembrane helix</keyword>
<evidence type="ECO:0000313" key="3">
    <source>
        <dbReference type="Proteomes" id="UP001220395"/>
    </source>
</evidence>
<keyword evidence="1" id="KW-0472">Membrane</keyword>
<keyword evidence="3" id="KW-1185">Reference proteome</keyword>
<feature type="transmembrane region" description="Helical" evidence="1">
    <location>
        <begin position="12"/>
        <end position="29"/>
    </location>
</feature>